<reference evidence="1" key="1">
    <citation type="journal article" date="2023" name="Mol. Phylogenet. Evol.">
        <title>Genome-scale phylogeny and comparative genomics of the fungal order Sordariales.</title>
        <authorList>
            <person name="Hensen N."/>
            <person name="Bonometti L."/>
            <person name="Westerberg I."/>
            <person name="Brannstrom I.O."/>
            <person name="Guillou S."/>
            <person name="Cros-Aarteil S."/>
            <person name="Calhoun S."/>
            <person name="Haridas S."/>
            <person name="Kuo A."/>
            <person name="Mondo S."/>
            <person name="Pangilinan J."/>
            <person name="Riley R."/>
            <person name="LaButti K."/>
            <person name="Andreopoulos B."/>
            <person name="Lipzen A."/>
            <person name="Chen C."/>
            <person name="Yan M."/>
            <person name="Daum C."/>
            <person name="Ng V."/>
            <person name="Clum A."/>
            <person name="Steindorff A."/>
            <person name="Ohm R.A."/>
            <person name="Martin F."/>
            <person name="Silar P."/>
            <person name="Natvig D.O."/>
            <person name="Lalanne C."/>
            <person name="Gautier V."/>
            <person name="Ament-Velasquez S.L."/>
            <person name="Kruys A."/>
            <person name="Hutchinson M.I."/>
            <person name="Powell A.J."/>
            <person name="Barry K."/>
            <person name="Miller A.N."/>
            <person name="Grigoriev I.V."/>
            <person name="Debuchy R."/>
            <person name="Gladieux P."/>
            <person name="Hiltunen Thoren M."/>
            <person name="Johannesson H."/>
        </authorList>
    </citation>
    <scope>NUCLEOTIDE SEQUENCE</scope>
    <source>
        <strain evidence="1">PSN243</strain>
    </source>
</reference>
<reference evidence="1" key="2">
    <citation type="submission" date="2023-05" db="EMBL/GenBank/DDBJ databases">
        <authorList>
            <consortium name="Lawrence Berkeley National Laboratory"/>
            <person name="Steindorff A."/>
            <person name="Hensen N."/>
            <person name="Bonometti L."/>
            <person name="Westerberg I."/>
            <person name="Brannstrom I.O."/>
            <person name="Guillou S."/>
            <person name="Cros-Aarteil S."/>
            <person name="Calhoun S."/>
            <person name="Haridas S."/>
            <person name="Kuo A."/>
            <person name="Mondo S."/>
            <person name="Pangilinan J."/>
            <person name="Riley R."/>
            <person name="Labutti K."/>
            <person name="Andreopoulos B."/>
            <person name="Lipzen A."/>
            <person name="Chen C."/>
            <person name="Yanf M."/>
            <person name="Daum C."/>
            <person name="Ng V."/>
            <person name="Clum A."/>
            <person name="Ohm R."/>
            <person name="Martin F."/>
            <person name="Silar P."/>
            <person name="Natvig D."/>
            <person name="Lalanne C."/>
            <person name="Gautier V."/>
            <person name="Ament-Velasquez S.L."/>
            <person name="Kruys A."/>
            <person name="Hutchinson M.I."/>
            <person name="Powell A.J."/>
            <person name="Barry K."/>
            <person name="Miller A.N."/>
            <person name="Grigoriev I.V."/>
            <person name="Debuchy R."/>
            <person name="Gladieux P."/>
            <person name="Thoren M.H."/>
            <person name="Johannesson H."/>
        </authorList>
    </citation>
    <scope>NUCLEOTIDE SEQUENCE</scope>
    <source>
        <strain evidence="1">PSN243</strain>
    </source>
</reference>
<comment type="caution">
    <text evidence="1">The sequence shown here is derived from an EMBL/GenBank/DDBJ whole genome shotgun (WGS) entry which is preliminary data.</text>
</comment>
<evidence type="ECO:0000313" key="1">
    <source>
        <dbReference type="EMBL" id="KAK4446933.1"/>
    </source>
</evidence>
<keyword evidence="2" id="KW-1185">Reference proteome</keyword>
<dbReference type="AlphaFoldDB" id="A0AAV9GER3"/>
<organism evidence="1 2">
    <name type="scientific">Podospora aff. communis PSN243</name>
    <dbReference type="NCBI Taxonomy" id="3040156"/>
    <lineage>
        <taxon>Eukaryota</taxon>
        <taxon>Fungi</taxon>
        <taxon>Dikarya</taxon>
        <taxon>Ascomycota</taxon>
        <taxon>Pezizomycotina</taxon>
        <taxon>Sordariomycetes</taxon>
        <taxon>Sordariomycetidae</taxon>
        <taxon>Sordariales</taxon>
        <taxon>Podosporaceae</taxon>
        <taxon>Podospora</taxon>
    </lineage>
</organism>
<gene>
    <name evidence="1" type="ORF">QBC34DRAFT_382735</name>
</gene>
<proteinExistence type="predicted"/>
<name>A0AAV9GER3_9PEZI</name>
<dbReference type="Proteomes" id="UP001321760">
    <property type="component" value="Unassembled WGS sequence"/>
</dbReference>
<sequence length="121" mass="13475">MYATFDVRTIPGGRNEVRGRLRYENLEDILNVHEFLITIMDEIIEQKRCLFALENGMLGSGPLDMEVGDEVYLLGGVLLLMVLQDTGTPGELSVVGPAYVHGMMEGETIRASTRFVKITLI</sequence>
<dbReference type="Pfam" id="PF26639">
    <property type="entry name" value="Het-6_barrel"/>
    <property type="match status" value="1"/>
</dbReference>
<evidence type="ECO:0000313" key="2">
    <source>
        <dbReference type="Proteomes" id="UP001321760"/>
    </source>
</evidence>
<accession>A0AAV9GER3</accession>
<dbReference type="EMBL" id="MU865953">
    <property type="protein sequence ID" value="KAK4446933.1"/>
    <property type="molecule type" value="Genomic_DNA"/>
</dbReference>
<protein>
    <submittedName>
        <fullName evidence="1">Uncharacterized protein</fullName>
    </submittedName>
</protein>